<keyword evidence="2" id="KW-1185">Reference proteome</keyword>
<evidence type="ECO:0000313" key="1">
    <source>
        <dbReference type="EMBL" id="GLR27078.1"/>
    </source>
</evidence>
<evidence type="ECO:0000313" key="2">
    <source>
        <dbReference type="Proteomes" id="UP001156664"/>
    </source>
</evidence>
<accession>A0ABQ5YR29</accession>
<proteinExistence type="predicted"/>
<sequence length="211" mass="23116">MLCASGCASVDSLPKEPLVDSGAIAVVFDAGNSLQLKKVGVTQISYQDRLANISKWGLKALLDNYAQDTLKGAHRFSSVSAFDSYNPTSVFQRAAILNKKIDYVLVFRPASKASIDFGTLSALHGIGITQTSTLTGKHKTIGQVILRATLYDAKNGKVMLSKEAHDWWLPQFELNDSLKLDQEQINSIYNNTIPVGKSVVHQLLRQLQLIP</sequence>
<gene>
    <name evidence="1" type="ORF">GCM10007875_21690</name>
</gene>
<name>A0ABQ5YR29_9BURK</name>
<organism evidence="1 2">
    <name type="scientific">Limnobacter litoralis</name>
    <dbReference type="NCBI Taxonomy" id="481366"/>
    <lineage>
        <taxon>Bacteria</taxon>
        <taxon>Pseudomonadati</taxon>
        <taxon>Pseudomonadota</taxon>
        <taxon>Betaproteobacteria</taxon>
        <taxon>Burkholderiales</taxon>
        <taxon>Burkholderiaceae</taxon>
        <taxon>Limnobacter</taxon>
    </lineage>
</organism>
<dbReference type="EMBL" id="BSOJ01000027">
    <property type="protein sequence ID" value="GLR27078.1"/>
    <property type="molecule type" value="Genomic_DNA"/>
</dbReference>
<protein>
    <submittedName>
        <fullName evidence="1">Uncharacterized protein</fullName>
    </submittedName>
</protein>
<comment type="caution">
    <text evidence="1">The sequence shown here is derived from an EMBL/GenBank/DDBJ whole genome shotgun (WGS) entry which is preliminary data.</text>
</comment>
<dbReference type="Proteomes" id="UP001156664">
    <property type="component" value="Unassembled WGS sequence"/>
</dbReference>
<reference evidence="2" key="1">
    <citation type="journal article" date="2019" name="Int. J. Syst. Evol. Microbiol.">
        <title>The Global Catalogue of Microorganisms (GCM) 10K type strain sequencing project: providing services to taxonomists for standard genome sequencing and annotation.</title>
        <authorList>
            <consortium name="The Broad Institute Genomics Platform"/>
            <consortium name="The Broad Institute Genome Sequencing Center for Infectious Disease"/>
            <person name="Wu L."/>
            <person name="Ma J."/>
        </authorList>
    </citation>
    <scope>NUCLEOTIDE SEQUENCE [LARGE SCALE GENOMIC DNA]</scope>
    <source>
        <strain evidence="2">NBRC 105857</strain>
    </source>
</reference>